<reference evidence="1 2" key="2">
    <citation type="submission" date="2018-11" db="EMBL/GenBank/DDBJ databases">
        <authorList>
            <consortium name="Pathogen Informatics"/>
        </authorList>
    </citation>
    <scope>NUCLEOTIDE SEQUENCE [LARGE SCALE GENOMIC DNA]</scope>
</reference>
<sequence length="121" mass="14105">MAAYYYFVTLLVGEIGRITMTAKRRGRQCDIDNVGDNDHEIEVGRSVARYNEWVCQLRRCQVDDRQRPSSVASMSYDMHMETLIPIKLHHLLPNMTFITLDLLAYKHTLVVTDEICYFLFG</sequence>
<evidence type="ECO:0000313" key="2">
    <source>
        <dbReference type="Proteomes" id="UP000276776"/>
    </source>
</evidence>
<evidence type="ECO:0000313" key="1">
    <source>
        <dbReference type="EMBL" id="VDN07231.1"/>
    </source>
</evidence>
<keyword evidence="2" id="KW-1185">Reference proteome</keyword>
<reference evidence="3" key="1">
    <citation type="submission" date="2017-02" db="UniProtKB">
        <authorList>
            <consortium name="WormBaseParasite"/>
        </authorList>
    </citation>
    <scope>IDENTIFICATION</scope>
</reference>
<name>A0A0N5D8Z9_THECL</name>
<dbReference type="EMBL" id="UYYF01004832">
    <property type="protein sequence ID" value="VDN07231.1"/>
    <property type="molecule type" value="Genomic_DNA"/>
</dbReference>
<protein>
    <submittedName>
        <fullName evidence="3">Secreted protein</fullName>
    </submittedName>
</protein>
<evidence type="ECO:0000313" key="3">
    <source>
        <dbReference type="WBParaSite" id="TCLT_0000959601-mRNA-1"/>
    </source>
</evidence>
<proteinExistence type="predicted"/>
<dbReference type="AlphaFoldDB" id="A0A0N5D8Z9"/>
<gene>
    <name evidence="1" type="ORF">TCLT_LOCUS9585</name>
</gene>
<organism evidence="3">
    <name type="scientific">Thelazia callipaeda</name>
    <name type="common">Oriental eyeworm</name>
    <name type="synonym">Parasitic nematode</name>
    <dbReference type="NCBI Taxonomy" id="103827"/>
    <lineage>
        <taxon>Eukaryota</taxon>
        <taxon>Metazoa</taxon>
        <taxon>Ecdysozoa</taxon>
        <taxon>Nematoda</taxon>
        <taxon>Chromadorea</taxon>
        <taxon>Rhabditida</taxon>
        <taxon>Spirurina</taxon>
        <taxon>Spiruromorpha</taxon>
        <taxon>Thelazioidea</taxon>
        <taxon>Thelaziidae</taxon>
        <taxon>Thelazia</taxon>
    </lineage>
</organism>
<dbReference type="Proteomes" id="UP000276776">
    <property type="component" value="Unassembled WGS sequence"/>
</dbReference>
<dbReference type="WBParaSite" id="TCLT_0000959601-mRNA-1">
    <property type="protein sequence ID" value="TCLT_0000959601-mRNA-1"/>
    <property type="gene ID" value="TCLT_0000959601"/>
</dbReference>
<accession>A0A0N5D8Z9</accession>